<dbReference type="InterPro" id="IPR004268">
    <property type="entry name" value="MurJ"/>
</dbReference>
<feature type="transmembrane region" description="Helical" evidence="10">
    <location>
        <begin position="389"/>
        <end position="408"/>
    </location>
</feature>
<feature type="transmembrane region" description="Helical" evidence="10">
    <location>
        <begin position="242"/>
        <end position="260"/>
    </location>
</feature>
<evidence type="ECO:0000313" key="12">
    <source>
        <dbReference type="EMBL" id="SBT25444.1"/>
    </source>
</evidence>
<dbReference type="EMBL" id="LT907988">
    <property type="protein sequence ID" value="SOE48960.1"/>
    <property type="molecule type" value="Genomic_DNA"/>
</dbReference>
<feature type="transmembrane region" description="Helical" evidence="10">
    <location>
        <begin position="163"/>
        <end position="182"/>
    </location>
</feature>
<evidence type="ECO:0000256" key="3">
    <source>
        <dbReference type="ARBA" id="ARBA00022692"/>
    </source>
</evidence>
<dbReference type="PANTHER" id="PTHR47019">
    <property type="entry name" value="LIPID II FLIPPASE MURJ"/>
    <property type="match status" value="1"/>
</dbReference>
<keyword evidence="5 10" id="KW-0573">Peptidoglycan synthesis</keyword>
<feature type="transmembrane region" description="Helical" evidence="10">
    <location>
        <begin position="486"/>
        <end position="508"/>
    </location>
</feature>
<proteinExistence type="inferred from homology"/>
<evidence type="ECO:0000256" key="4">
    <source>
        <dbReference type="ARBA" id="ARBA00022960"/>
    </source>
</evidence>
<dbReference type="STRING" id="1851544.ODI_01868"/>
<feature type="transmembrane region" description="Helical" evidence="10">
    <location>
        <begin position="319"/>
        <end position="346"/>
    </location>
</feature>
<dbReference type="PRINTS" id="PR01806">
    <property type="entry name" value="VIRFACTRMVIN"/>
</dbReference>
<comment type="pathway">
    <text evidence="10">Cell wall biogenesis; peptidoglycan biosynthesis.</text>
</comment>
<accession>A0A1C3K1Y6</accession>
<dbReference type="KEGG" id="odi:ODI_R1755"/>
<dbReference type="NCBIfam" id="TIGR01695">
    <property type="entry name" value="murJ_mviN"/>
    <property type="match status" value="1"/>
</dbReference>
<feature type="transmembrane region" description="Helical" evidence="10">
    <location>
        <begin position="447"/>
        <end position="466"/>
    </location>
</feature>
<sequence>MSLLRSAATVSSFTLLSRITGLVRDVIIARAFGAGPLTDAFWVAFRIPNLLRRLFAEGAFAQAFVPILGSARAEHDEAAVRVLLDRVARVLTFVLMTITVIGMLAAPWVVSIMATGLRDASRAQDFDAAVWMTRTMFPYIVCMSLVAFASGVLNTWRKFAVPAFTPVLLNVAMIASAIWLAPRMAQPVHALAVGVLAGGVAQLAVQWIALKRLGLAPRPSLKLREAWRDPTVQRIVKQMAPATLGVSVAQISLLINTNIATWLAPGSVSWLSFADRLMEFPTALLGVALGTVLLPSLSQAHAKGATQDYSALLDWGLRLVLLLGLPAAMGLALLADGLVATLFHYGRFEAADVMQTRAAVMAYSVGLVGMLAVKILAPGFYARQDIRTPVRIAIAVLIFTQLLNLVLVPALQHAGLALAIGLGACLNAGVLLRGLLTRGIYTPRPGWGGFALRLLPALFAMAAALYAADQRIDWIALQATPLLRILYLGGVTGGAAVLYFGVLMALGIRPADFRRRPRTETADAPPPGEAP</sequence>
<keyword evidence="4 10" id="KW-0133">Cell shape</keyword>
<comment type="similarity">
    <text evidence="9 10 11">Belongs to the MurJ/MviN family.</text>
</comment>
<evidence type="ECO:0000313" key="14">
    <source>
        <dbReference type="Proteomes" id="UP000078558"/>
    </source>
</evidence>
<dbReference type="GO" id="GO:0008360">
    <property type="term" value="P:regulation of cell shape"/>
    <property type="evidence" value="ECO:0007669"/>
    <property type="project" value="UniProtKB-UniRule"/>
</dbReference>
<dbReference type="InterPro" id="IPR051050">
    <property type="entry name" value="Lipid_II_flippase_MurJ/MviN"/>
</dbReference>
<feature type="transmembrane region" description="Helical" evidence="10">
    <location>
        <begin position="280"/>
        <end position="298"/>
    </location>
</feature>
<evidence type="ECO:0000256" key="5">
    <source>
        <dbReference type="ARBA" id="ARBA00022984"/>
    </source>
</evidence>
<dbReference type="GO" id="GO:0015648">
    <property type="term" value="F:lipid-linked peptidoglycan transporter activity"/>
    <property type="evidence" value="ECO:0007669"/>
    <property type="project" value="UniProtKB-UniRule"/>
</dbReference>
<evidence type="ECO:0000256" key="9">
    <source>
        <dbReference type="ARBA" id="ARBA00061532"/>
    </source>
</evidence>
<feature type="transmembrane region" description="Helical" evidence="10">
    <location>
        <begin position="188"/>
        <end position="210"/>
    </location>
</feature>
<evidence type="ECO:0000256" key="2">
    <source>
        <dbReference type="ARBA" id="ARBA00022475"/>
    </source>
</evidence>
<dbReference type="PIRSF" id="PIRSF002869">
    <property type="entry name" value="MviN"/>
    <property type="match status" value="1"/>
</dbReference>
<dbReference type="AlphaFoldDB" id="A0A1C3K1Y6"/>
<feature type="transmembrane region" description="Helical" evidence="10">
    <location>
        <begin position="358"/>
        <end position="377"/>
    </location>
</feature>
<keyword evidence="3 10" id="KW-0812">Transmembrane</keyword>
<evidence type="ECO:0000256" key="7">
    <source>
        <dbReference type="ARBA" id="ARBA00023136"/>
    </source>
</evidence>
<dbReference type="GO" id="GO:0005886">
    <property type="term" value="C:plasma membrane"/>
    <property type="evidence" value="ECO:0007669"/>
    <property type="project" value="UniProtKB-SubCell"/>
</dbReference>
<feature type="transmembrane region" description="Helical" evidence="10">
    <location>
        <begin position="90"/>
        <end position="116"/>
    </location>
</feature>
<feature type="transmembrane region" description="Helical" evidence="10">
    <location>
        <begin position="414"/>
        <end position="435"/>
    </location>
</feature>
<dbReference type="GO" id="GO:0034204">
    <property type="term" value="P:lipid translocation"/>
    <property type="evidence" value="ECO:0007669"/>
    <property type="project" value="TreeGrafter"/>
</dbReference>
<keyword evidence="7 10" id="KW-0472">Membrane</keyword>
<keyword evidence="10 11" id="KW-0813">Transport</keyword>
<dbReference type="EMBL" id="FLRC01000018">
    <property type="protein sequence ID" value="SBT25444.1"/>
    <property type="molecule type" value="Genomic_DNA"/>
</dbReference>
<evidence type="ECO:0000256" key="11">
    <source>
        <dbReference type="PIRNR" id="PIRNR002869"/>
    </source>
</evidence>
<feature type="transmembrane region" description="Helical" evidence="10">
    <location>
        <begin position="136"/>
        <end position="156"/>
    </location>
</feature>
<comment type="subcellular location">
    <subcellularLocation>
        <location evidence="10">Cell inner membrane</location>
        <topology evidence="10">Multi-pass membrane protein</topology>
    </subcellularLocation>
    <subcellularLocation>
        <location evidence="1">Cell membrane</location>
        <topology evidence="1">Multi-pass membrane protein</topology>
    </subcellularLocation>
</comment>
<comment type="function">
    <text evidence="8 10 11">Involved in peptidoglycan biosynthesis. Transports lipid-linked peptidoglycan precursors from the inner to the outer leaflet of the cytoplasmic membrane.</text>
</comment>
<evidence type="ECO:0000256" key="6">
    <source>
        <dbReference type="ARBA" id="ARBA00022989"/>
    </source>
</evidence>
<reference evidence="13 14" key="2">
    <citation type="submission" date="2017-08" db="EMBL/GenBank/DDBJ databases">
        <authorList>
            <person name="de Groot N.N."/>
        </authorList>
    </citation>
    <scope>NUCLEOTIDE SEQUENCE [LARGE SCALE GENOMIC DNA]</scope>
    <source>
        <strain evidence="13">Orrdi1</strain>
    </source>
</reference>
<protein>
    <recommendedName>
        <fullName evidence="10">Probable lipid II flippase MurJ</fullName>
    </recommendedName>
</protein>
<evidence type="ECO:0000256" key="8">
    <source>
        <dbReference type="ARBA" id="ARBA00060041"/>
    </source>
</evidence>
<evidence type="ECO:0000313" key="13">
    <source>
        <dbReference type="EMBL" id="SOE48960.1"/>
    </source>
</evidence>
<keyword evidence="10" id="KW-0997">Cell inner membrane</keyword>
<organism evidence="12 14">
    <name type="scientific">Orrella dioscoreae</name>
    <dbReference type="NCBI Taxonomy" id="1851544"/>
    <lineage>
        <taxon>Bacteria</taxon>
        <taxon>Pseudomonadati</taxon>
        <taxon>Pseudomonadota</taxon>
        <taxon>Betaproteobacteria</taxon>
        <taxon>Burkholderiales</taxon>
        <taxon>Alcaligenaceae</taxon>
        <taxon>Orrella</taxon>
    </lineage>
</organism>
<dbReference type="CDD" id="cd13123">
    <property type="entry name" value="MATE_MurJ_like"/>
    <property type="match status" value="1"/>
</dbReference>
<name>A0A1C3K1Y6_9BURK</name>
<evidence type="ECO:0000256" key="1">
    <source>
        <dbReference type="ARBA" id="ARBA00004651"/>
    </source>
</evidence>
<dbReference type="Proteomes" id="UP000078558">
    <property type="component" value="Chromosome I"/>
</dbReference>
<dbReference type="HAMAP" id="MF_02078">
    <property type="entry name" value="MurJ_MviN"/>
    <property type="match status" value="1"/>
</dbReference>
<keyword evidence="10 11" id="KW-0961">Cell wall biogenesis/degradation</keyword>
<dbReference type="PANTHER" id="PTHR47019:SF1">
    <property type="entry name" value="LIPID II FLIPPASE MURJ"/>
    <property type="match status" value="1"/>
</dbReference>
<dbReference type="UniPathway" id="UPA00219"/>
<dbReference type="RefSeq" id="WP_067753395.1">
    <property type="nucleotide sequence ID" value="NZ_LT907988.1"/>
</dbReference>
<keyword evidence="2 10" id="KW-1003">Cell membrane</keyword>
<dbReference type="OrthoDB" id="9816572at2"/>
<keyword evidence="6 10" id="KW-1133">Transmembrane helix</keyword>
<evidence type="ECO:0000256" key="10">
    <source>
        <dbReference type="HAMAP-Rule" id="MF_02078"/>
    </source>
</evidence>
<gene>
    <name evidence="10" type="primary">murJ</name>
    <name evidence="12" type="ORF">ODI_01868</name>
    <name evidence="13" type="ORF">ODI_R1755</name>
</gene>
<dbReference type="GO" id="GO:0009252">
    <property type="term" value="P:peptidoglycan biosynthetic process"/>
    <property type="evidence" value="ECO:0007669"/>
    <property type="project" value="UniProtKB-UniRule"/>
</dbReference>
<dbReference type="Pfam" id="PF03023">
    <property type="entry name" value="MurJ"/>
    <property type="match status" value="1"/>
</dbReference>
<keyword evidence="14" id="KW-1185">Reference proteome</keyword>
<dbReference type="GO" id="GO:0071555">
    <property type="term" value="P:cell wall organization"/>
    <property type="evidence" value="ECO:0007669"/>
    <property type="project" value="UniProtKB-UniRule"/>
</dbReference>
<reference evidence="12 14" key="1">
    <citation type="submission" date="2016-06" db="EMBL/GenBank/DDBJ databases">
        <authorList>
            <person name="Kjaerup R.B."/>
            <person name="Dalgaard T.S."/>
            <person name="Juul-Madsen H.R."/>
        </authorList>
    </citation>
    <scope>NUCLEOTIDE SEQUENCE [LARGE SCALE GENOMIC DNA]</scope>
    <source>
        <strain evidence="12">Orrdi1</strain>
    </source>
</reference>